<feature type="domain" description="Arf-GAP" evidence="3">
    <location>
        <begin position="13"/>
        <end position="131"/>
    </location>
</feature>
<dbReference type="InterPro" id="IPR001164">
    <property type="entry name" value="ArfGAP_dom"/>
</dbReference>
<dbReference type="InterPro" id="IPR051718">
    <property type="entry name" value="ARF_GTPase-activating"/>
</dbReference>
<feature type="compositionally biased region" description="Low complexity" evidence="2">
    <location>
        <begin position="356"/>
        <end position="370"/>
    </location>
</feature>
<dbReference type="GeneID" id="6014453"/>
<feature type="compositionally biased region" description="Gly residues" evidence="2">
    <location>
        <begin position="386"/>
        <end position="396"/>
    </location>
</feature>
<dbReference type="PROSITE" id="PS50115">
    <property type="entry name" value="ARFGAP"/>
    <property type="match status" value="1"/>
</dbReference>
<dbReference type="CDD" id="cd08204">
    <property type="entry name" value="ArfGap"/>
    <property type="match status" value="1"/>
</dbReference>
<feature type="compositionally biased region" description="Polar residues" evidence="2">
    <location>
        <begin position="192"/>
        <end position="207"/>
    </location>
</feature>
<dbReference type="FunFam" id="1.10.220.150:FF:000026">
    <property type="entry name" value="GTPase activating protein for Arf, putative"/>
    <property type="match status" value="1"/>
</dbReference>
<dbReference type="OMA" id="DENRFCA"/>
<feature type="region of interest" description="Disordered" evidence="2">
    <location>
        <begin position="306"/>
        <end position="403"/>
    </location>
</feature>
<dbReference type="Gene3D" id="1.10.220.150">
    <property type="entry name" value="Arf GTPase activating protein"/>
    <property type="match status" value="1"/>
</dbReference>
<dbReference type="KEGG" id="cci:CC1G_10312"/>
<dbReference type="Proteomes" id="UP000001861">
    <property type="component" value="Unassembled WGS sequence"/>
</dbReference>
<dbReference type="eggNOG" id="KOG0703">
    <property type="taxonomic scope" value="Eukaryota"/>
</dbReference>
<feature type="compositionally biased region" description="Basic and acidic residues" evidence="2">
    <location>
        <begin position="97"/>
        <end position="113"/>
    </location>
</feature>
<evidence type="ECO:0000259" key="3">
    <source>
        <dbReference type="PROSITE" id="PS50115"/>
    </source>
</evidence>
<dbReference type="GO" id="GO:0005096">
    <property type="term" value="F:GTPase activator activity"/>
    <property type="evidence" value="ECO:0007669"/>
    <property type="project" value="InterPro"/>
</dbReference>
<dbReference type="FunCoup" id="A8P0H6">
    <property type="interactions" value="276"/>
</dbReference>
<dbReference type="InterPro" id="IPR037278">
    <property type="entry name" value="ARFGAP/RecO"/>
</dbReference>
<reference evidence="4 5" key="1">
    <citation type="journal article" date="2010" name="Proc. Natl. Acad. Sci. U.S.A.">
        <title>Insights into evolution of multicellular fungi from the assembled chromosomes of the mushroom Coprinopsis cinerea (Coprinus cinereus).</title>
        <authorList>
            <person name="Stajich J.E."/>
            <person name="Wilke S.K."/>
            <person name="Ahren D."/>
            <person name="Au C.H."/>
            <person name="Birren B.W."/>
            <person name="Borodovsky M."/>
            <person name="Burns C."/>
            <person name="Canback B."/>
            <person name="Casselton L.A."/>
            <person name="Cheng C.K."/>
            <person name="Deng J."/>
            <person name="Dietrich F.S."/>
            <person name="Fargo D.C."/>
            <person name="Farman M.L."/>
            <person name="Gathman A.C."/>
            <person name="Goldberg J."/>
            <person name="Guigo R."/>
            <person name="Hoegger P.J."/>
            <person name="Hooker J.B."/>
            <person name="Huggins A."/>
            <person name="James T.Y."/>
            <person name="Kamada T."/>
            <person name="Kilaru S."/>
            <person name="Kodira C."/>
            <person name="Kues U."/>
            <person name="Kupfer D."/>
            <person name="Kwan H.S."/>
            <person name="Lomsadze A."/>
            <person name="Li W."/>
            <person name="Lilly W.W."/>
            <person name="Ma L.J."/>
            <person name="Mackey A.J."/>
            <person name="Manning G."/>
            <person name="Martin F."/>
            <person name="Muraguchi H."/>
            <person name="Natvig D.O."/>
            <person name="Palmerini H."/>
            <person name="Ramesh M.A."/>
            <person name="Rehmeyer C.J."/>
            <person name="Roe B.A."/>
            <person name="Shenoy N."/>
            <person name="Stanke M."/>
            <person name="Ter-Hovhannisyan V."/>
            <person name="Tunlid A."/>
            <person name="Velagapudi R."/>
            <person name="Vision T.J."/>
            <person name="Zeng Q."/>
            <person name="Zolan M.E."/>
            <person name="Pukkila P.J."/>
        </authorList>
    </citation>
    <scope>NUCLEOTIDE SEQUENCE [LARGE SCALE GENOMIC DNA]</scope>
    <source>
        <strain evidence="5">Okayama-7 / 130 / ATCC MYA-4618 / FGSC 9003</strain>
    </source>
</reference>
<feature type="compositionally biased region" description="Low complexity" evidence="2">
    <location>
        <begin position="159"/>
        <end position="176"/>
    </location>
</feature>
<keyword evidence="1" id="KW-0862">Zinc</keyword>
<keyword evidence="5" id="KW-1185">Reference proteome</keyword>
<feature type="region of interest" description="Disordered" evidence="2">
    <location>
        <begin position="92"/>
        <end position="113"/>
    </location>
</feature>
<keyword evidence="1" id="KW-0863">Zinc-finger</keyword>
<evidence type="ECO:0000256" key="1">
    <source>
        <dbReference type="PROSITE-ProRule" id="PRU00288"/>
    </source>
</evidence>
<organism evidence="4 5">
    <name type="scientific">Coprinopsis cinerea (strain Okayama-7 / 130 / ATCC MYA-4618 / FGSC 9003)</name>
    <name type="common">Inky cap fungus</name>
    <name type="synonym">Hormographiella aspergillata</name>
    <dbReference type="NCBI Taxonomy" id="240176"/>
    <lineage>
        <taxon>Eukaryota</taxon>
        <taxon>Fungi</taxon>
        <taxon>Dikarya</taxon>
        <taxon>Basidiomycota</taxon>
        <taxon>Agaricomycotina</taxon>
        <taxon>Agaricomycetes</taxon>
        <taxon>Agaricomycetidae</taxon>
        <taxon>Agaricales</taxon>
        <taxon>Agaricineae</taxon>
        <taxon>Psathyrellaceae</taxon>
        <taxon>Coprinopsis</taxon>
    </lineage>
</organism>
<dbReference type="PRINTS" id="PR00405">
    <property type="entry name" value="REVINTRACTNG"/>
</dbReference>
<protein>
    <recommendedName>
        <fullName evidence="3">Arf-GAP domain-containing protein</fullName>
    </recommendedName>
</protein>
<dbReference type="SMART" id="SM00105">
    <property type="entry name" value="ArfGap"/>
    <property type="match status" value="1"/>
</dbReference>
<dbReference type="Pfam" id="PF01412">
    <property type="entry name" value="ArfGap"/>
    <property type="match status" value="1"/>
</dbReference>
<feature type="compositionally biased region" description="Polar residues" evidence="2">
    <location>
        <begin position="143"/>
        <end position="158"/>
    </location>
</feature>
<dbReference type="AlphaFoldDB" id="A8P0H6"/>
<dbReference type="GO" id="GO:0008270">
    <property type="term" value="F:zinc ion binding"/>
    <property type="evidence" value="ECO:0007669"/>
    <property type="project" value="UniProtKB-KW"/>
</dbReference>
<feature type="region of interest" description="Disordered" evidence="2">
    <location>
        <begin position="140"/>
        <end position="226"/>
    </location>
</feature>
<dbReference type="VEuPathDB" id="FungiDB:CC1G_10312"/>
<keyword evidence="1" id="KW-0479">Metal-binding</keyword>
<name>A8P0H6_COPC7</name>
<dbReference type="PANTHER" id="PTHR45705:SF1">
    <property type="entry name" value="FI20236P1"/>
    <property type="match status" value="1"/>
</dbReference>
<dbReference type="InParanoid" id="A8P0H6"/>
<proteinExistence type="predicted"/>
<dbReference type="HOGENOM" id="CLU_027009_1_0_1"/>
<evidence type="ECO:0000313" key="4">
    <source>
        <dbReference type="EMBL" id="EAU83907.2"/>
    </source>
</evidence>
<gene>
    <name evidence="4" type="ORF">CC1G_10312</name>
</gene>
<evidence type="ECO:0000256" key="2">
    <source>
        <dbReference type="SAM" id="MobiDB-lite"/>
    </source>
</evidence>
<dbReference type="EMBL" id="AACS02000006">
    <property type="protein sequence ID" value="EAU83907.2"/>
    <property type="molecule type" value="Genomic_DNA"/>
</dbReference>
<dbReference type="GO" id="GO:0005737">
    <property type="term" value="C:cytoplasm"/>
    <property type="evidence" value="ECO:0007669"/>
    <property type="project" value="TreeGrafter"/>
</dbReference>
<dbReference type="PANTHER" id="PTHR45705">
    <property type="entry name" value="FI20236P1"/>
    <property type="match status" value="1"/>
</dbReference>
<dbReference type="InterPro" id="IPR038508">
    <property type="entry name" value="ArfGAP_dom_sf"/>
</dbReference>
<evidence type="ECO:0000313" key="5">
    <source>
        <dbReference type="Proteomes" id="UP000001861"/>
    </source>
</evidence>
<comment type="caution">
    <text evidence="4">The sequence shown here is derived from an EMBL/GenBank/DDBJ whole genome shotgun (WGS) entry which is preliminary data.</text>
</comment>
<dbReference type="RefSeq" id="XP_001837891.2">
    <property type="nucleotide sequence ID" value="XM_001837839.2"/>
</dbReference>
<dbReference type="SUPFAM" id="SSF57863">
    <property type="entry name" value="ArfGap/RecO-like zinc finger"/>
    <property type="match status" value="1"/>
</dbReference>
<dbReference type="OrthoDB" id="10266696at2759"/>
<sequence>MSLPNKLTSERNQKALLELCTKPGNDICADCKARNPRWTSWNLGIFICVTCASIHRKIGTHITKVKSVTMDMWTNEQVENMRNMGNIKSNAIFNPNEVRHPPPPDLEDSSRDSELEKYIRAKYEYRKYVDKTAFVASKLGPSRSASSITPRSASTPIRASTLPASSSSTTSSQPKASNPPPPPLPSSSQPSTNRPQQTRSVSQPLVSQQAAKPAAPPQPQKPQGGVWDDLIQLQDSKPTPTLPLQYSNGLSTPGAGMSIAMNPTGMGFQQQPLSAFATGQFTPSTQLTPSFQPQQQSYGQQLFANQPTVQTPGGMSSPIFHPQPQAGGLPQQQSSFLSPSPSIMSAPVTQTQFMTPSPSQQLLSHSPQIQTNGVGGFMTPSPQLQMGGGFSGGGAMNGLSHSPAPMMSMTPTGMPMQNQFGGSMMQQQQPLQQQGTSLQAFSQSMMSPAQFSAGMMNGGQGGFGNSFGMPQQQQQQWGTF</sequence>
<feature type="compositionally biased region" description="Low complexity" evidence="2">
    <location>
        <begin position="322"/>
        <end position="342"/>
    </location>
</feature>
<accession>A8P0H6</accession>